<gene>
    <name evidence="1" type="ORF">HCN44_000536</name>
</gene>
<protein>
    <submittedName>
        <fullName evidence="1">Uncharacterized protein</fullName>
    </submittedName>
</protein>
<evidence type="ECO:0000313" key="2">
    <source>
        <dbReference type="Proteomes" id="UP000639338"/>
    </source>
</evidence>
<dbReference type="Gene3D" id="3.80.10.10">
    <property type="entry name" value="Ribonuclease Inhibitor"/>
    <property type="match status" value="1"/>
</dbReference>
<sequence>MTNCHSVMWGSMMLNDCFINTLDDDNVDDGIDILQSLPEEIEEINLSSCERMMPMDLFFQSAAVKFNSLHSLTLSRWDINDNVMNIITQKTSLINLNISKCNLSVKKQPILSKLINLEYLNLVNVDGNVNTDLIISIINDCIKLKHLNINGCKELSTETVDNLGNFKSLEELLLHGPSLDNLKTFQCANHHEINDTGIMGIIRRSANLEQLDLVNTNITIDTLNFSADIAKARKKNLLVIVSPWVLDNIDDNNLNNYLSIKIHDQEEDEEIPLWMN</sequence>
<accession>A0A834XPX1</accession>
<dbReference type="SUPFAM" id="SSF52047">
    <property type="entry name" value="RNI-like"/>
    <property type="match status" value="1"/>
</dbReference>
<organism evidence="1 2">
    <name type="scientific">Aphidius gifuensis</name>
    <name type="common">Parasitoid wasp</name>
    <dbReference type="NCBI Taxonomy" id="684658"/>
    <lineage>
        <taxon>Eukaryota</taxon>
        <taxon>Metazoa</taxon>
        <taxon>Ecdysozoa</taxon>
        <taxon>Arthropoda</taxon>
        <taxon>Hexapoda</taxon>
        <taxon>Insecta</taxon>
        <taxon>Pterygota</taxon>
        <taxon>Neoptera</taxon>
        <taxon>Endopterygota</taxon>
        <taxon>Hymenoptera</taxon>
        <taxon>Apocrita</taxon>
        <taxon>Ichneumonoidea</taxon>
        <taxon>Braconidae</taxon>
        <taxon>Aphidiinae</taxon>
        <taxon>Aphidius</taxon>
    </lineage>
</organism>
<dbReference type="Proteomes" id="UP000639338">
    <property type="component" value="Unassembled WGS sequence"/>
</dbReference>
<dbReference type="AlphaFoldDB" id="A0A834XPX1"/>
<name>A0A834XPX1_APHGI</name>
<evidence type="ECO:0000313" key="1">
    <source>
        <dbReference type="EMBL" id="KAF7990731.1"/>
    </source>
</evidence>
<proteinExistence type="predicted"/>
<reference evidence="1 2" key="1">
    <citation type="submission" date="2020-08" db="EMBL/GenBank/DDBJ databases">
        <title>Aphidius gifuensis genome sequencing and assembly.</title>
        <authorList>
            <person name="Du Z."/>
        </authorList>
    </citation>
    <scope>NUCLEOTIDE SEQUENCE [LARGE SCALE GENOMIC DNA]</scope>
    <source>
        <strain evidence="1">YNYX2018</strain>
        <tissue evidence="1">Adults</tissue>
    </source>
</reference>
<dbReference type="EMBL" id="JACMRX010000004">
    <property type="protein sequence ID" value="KAF7990731.1"/>
    <property type="molecule type" value="Genomic_DNA"/>
</dbReference>
<comment type="caution">
    <text evidence="1">The sequence shown here is derived from an EMBL/GenBank/DDBJ whole genome shotgun (WGS) entry which is preliminary data.</text>
</comment>
<keyword evidence="2" id="KW-1185">Reference proteome</keyword>
<dbReference type="InterPro" id="IPR032675">
    <property type="entry name" value="LRR_dom_sf"/>
</dbReference>